<dbReference type="PANTHER" id="PTHR43157">
    <property type="entry name" value="PHOSPHATIDYLINOSITOL-GLYCAN BIOSYNTHESIS CLASS F PROTEIN-RELATED"/>
    <property type="match status" value="1"/>
</dbReference>
<reference evidence="5" key="3">
    <citation type="submission" date="2025-09" db="UniProtKB">
        <authorList>
            <consortium name="Ensembl"/>
        </authorList>
    </citation>
    <scope>IDENTIFICATION</scope>
</reference>
<dbReference type="GO" id="GO:0005743">
    <property type="term" value="C:mitochondrial inner membrane"/>
    <property type="evidence" value="ECO:0007669"/>
    <property type="project" value="Ensembl"/>
</dbReference>
<dbReference type="PRINTS" id="PR00080">
    <property type="entry name" value="SDRFAMILY"/>
</dbReference>
<dbReference type="PROSITE" id="PS00061">
    <property type="entry name" value="ADH_SHORT"/>
    <property type="match status" value="1"/>
</dbReference>
<dbReference type="PANTHER" id="PTHR43157:SF59">
    <property type="entry name" value="RETINOL DEHYDROGENASE 13"/>
    <property type="match status" value="1"/>
</dbReference>
<feature type="compositionally biased region" description="Polar residues" evidence="4">
    <location>
        <begin position="309"/>
        <end position="343"/>
    </location>
</feature>
<accession>A0A8C9E056</accession>
<dbReference type="GeneTree" id="ENSGT00940000159641"/>
<dbReference type="InterPro" id="IPR036291">
    <property type="entry name" value="NAD(P)-bd_dom_sf"/>
</dbReference>
<protein>
    <submittedName>
        <fullName evidence="5">Retinol dehydrogenase 13</fullName>
    </submittedName>
</protein>
<dbReference type="Pfam" id="PF00106">
    <property type="entry name" value="adh_short"/>
    <property type="match status" value="1"/>
</dbReference>
<dbReference type="Gene3D" id="3.40.50.720">
    <property type="entry name" value="NAD(P)-binding Rossmann-like Domain"/>
    <property type="match status" value="1"/>
</dbReference>
<dbReference type="GO" id="GO:0009644">
    <property type="term" value="P:response to high light intensity"/>
    <property type="evidence" value="ECO:0007669"/>
    <property type="project" value="Ensembl"/>
</dbReference>
<dbReference type="SUPFAM" id="SSF51735">
    <property type="entry name" value="NAD(P)-binding Rossmann-fold domains"/>
    <property type="match status" value="1"/>
</dbReference>
<evidence type="ECO:0000256" key="3">
    <source>
        <dbReference type="RuleBase" id="RU000363"/>
    </source>
</evidence>
<dbReference type="GO" id="GO:0052650">
    <property type="term" value="F:all-trans-retinol dehydrogenase (NADP+) activity"/>
    <property type="evidence" value="ECO:0007669"/>
    <property type="project" value="Ensembl"/>
</dbReference>
<comment type="similarity">
    <text evidence="1 3">Belongs to the short-chain dehydrogenases/reductases (SDR) family.</text>
</comment>
<keyword evidence="6" id="KW-1185">Reference proteome</keyword>
<dbReference type="Ensembl" id="ENSPSNT00000010879.1">
    <property type="protein sequence ID" value="ENSPSNP00000009614.1"/>
    <property type="gene ID" value="ENSPSNG00000007086.1"/>
</dbReference>
<dbReference type="AlphaFoldDB" id="A0A8C9E056"/>
<reference evidence="5" key="1">
    <citation type="submission" date="2019-08" db="EMBL/GenBank/DDBJ databases">
        <title>Phocoena sinus (Vaquita) genome, mPhoSin1, primary haplotype.</title>
        <authorList>
            <person name="Morin P."/>
            <person name="Mountcastle J."/>
            <person name="Fungtammasan C."/>
            <person name="Rhie A."/>
            <person name="Rojas-Bracho L."/>
            <person name="Smith C.R."/>
            <person name="Taylor B.L."/>
            <person name="Gulland F.M.D."/>
            <person name="Musser W."/>
            <person name="Houck M."/>
            <person name="Haase B."/>
            <person name="Paez S."/>
            <person name="Howe K."/>
            <person name="Torrance J."/>
            <person name="Formenti G."/>
            <person name="Phillippy A."/>
            <person name="Ryder O."/>
            <person name="Jarvis E.D."/>
            <person name="Fedrigo O."/>
        </authorList>
    </citation>
    <scope>NUCLEOTIDE SEQUENCE [LARGE SCALE GENOMIC DNA]</scope>
</reference>
<proteinExistence type="inferred from homology"/>
<dbReference type="GO" id="GO:0010842">
    <property type="term" value="P:retina layer formation"/>
    <property type="evidence" value="ECO:0007669"/>
    <property type="project" value="Ensembl"/>
</dbReference>
<sequence length="369" mass="39779">MELCDVASIFSVGGTQAQRGHFPEITTVRDTCGERGQTDRTDLPFFISRDFVAGGACPSKTTIPGKTVIVTGANTGIGKQTALELARRGGAIILACRDLEKCEAAAREIRGETLNHHVNARVLQQRSLNHTFVLTPVLLEEERVHILINNAAMQLGVNYLGHFLLTNLLLDKLKASAPSRIINLSSLAHVAGHIDFEDLNWEKRKYDTKAAYCQSKLAVVLFTKELSRRLQGVCVASLAGLLFPLAPTGRHTGMHSSTFSSFTLGPIFWLLVKSPQLAAQPSTYLAVAEELEGVSGNARLVGLEMSYGSSERGTAPPQMTSWSRCESHQGGSHQDGTATNQSWLPCPKHPLGGSIGQGMLACHGTAPSR</sequence>
<name>A0A8C9E056_PHOSS</name>
<gene>
    <name evidence="5" type="primary">RDH13</name>
</gene>
<evidence type="ECO:0000256" key="2">
    <source>
        <dbReference type="ARBA" id="ARBA00023002"/>
    </source>
</evidence>
<dbReference type="GO" id="GO:0042462">
    <property type="term" value="P:eye photoreceptor cell development"/>
    <property type="evidence" value="ECO:0007669"/>
    <property type="project" value="Ensembl"/>
</dbReference>
<evidence type="ECO:0000256" key="4">
    <source>
        <dbReference type="SAM" id="MobiDB-lite"/>
    </source>
</evidence>
<dbReference type="PRINTS" id="PR00081">
    <property type="entry name" value="GDHRDH"/>
</dbReference>
<evidence type="ECO:0000256" key="1">
    <source>
        <dbReference type="ARBA" id="ARBA00006484"/>
    </source>
</evidence>
<evidence type="ECO:0000313" key="5">
    <source>
        <dbReference type="Ensembl" id="ENSPSNP00000009614.1"/>
    </source>
</evidence>
<dbReference type="InterPro" id="IPR020904">
    <property type="entry name" value="Sc_DH/Rdtase_CS"/>
</dbReference>
<evidence type="ECO:0000313" key="6">
    <source>
        <dbReference type="Proteomes" id="UP000694554"/>
    </source>
</evidence>
<feature type="region of interest" description="Disordered" evidence="4">
    <location>
        <begin position="309"/>
        <end position="345"/>
    </location>
</feature>
<dbReference type="Proteomes" id="UP000694554">
    <property type="component" value="Chromosome 19"/>
</dbReference>
<organism evidence="5 6">
    <name type="scientific">Phocoena sinus</name>
    <name type="common">Vaquita</name>
    <dbReference type="NCBI Taxonomy" id="42100"/>
    <lineage>
        <taxon>Eukaryota</taxon>
        <taxon>Metazoa</taxon>
        <taxon>Chordata</taxon>
        <taxon>Craniata</taxon>
        <taxon>Vertebrata</taxon>
        <taxon>Euteleostomi</taxon>
        <taxon>Mammalia</taxon>
        <taxon>Eutheria</taxon>
        <taxon>Laurasiatheria</taxon>
        <taxon>Artiodactyla</taxon>
        <taxon>Whippomorpha</taxon>
        <taxon>Cetacea</taxon>
        <taxon>Odontoceti</taxon>
        <taxon>Phocoenidae</taxon>
        <taxon>Phocoena</taxon>
    </lineage>
</organism>
<dbReference type="InterPro" id="IPR002347">
    <property type="entry name" value="SDR_fam"/>
</dbReference>
<dbReference type="GO" id="GO:0042574">
    <property type="term" value="P:retinal metabolic process"/>
    <property type="evidence" value="ECO:0007669"/>
    <property type="project" value="Ensembl"/>
</dbReference>
<reference evidence="5" key="2">
    <citation type="submission" date="2025-08" db="UniProtKB">
        <authorList>
            <consortium name="Ensembl"/>
        </authorList>
    </citation>
    <scope>IDENTIFICATION</scope>
</reference>
<keyword evidence="2" id="KW-0560">Oxidoreductase</keyword>